<dbReference type="InterPro" id="IPR016032">
    <property type="entry name" value="Sig_transdc_resp-reg_C-effctor"/>
</dbReference>
<dbReference type="SUPFAM" id="SSF52172">
    <property type="entry name" value="CheY-like"/>
    <property type="match status" value="1"/>
</dbReference>
<dbReference type="GO" id="GO:0006355">
    <property type="term" value="P:regulation of DNA-templated transcription"/>
    <property type="evidence" value="ECO:0007669"/>
    <property type="project" value="InterPro"/>
</dbReference>
<evidence type="ECO:0000256" key="2">
    <source>
        <dbReference type="ARBA" id="ARBA00023125"/>
    </source>
</evidence>
<dbReference type="Proteomes" id="UP000831684">
    <property type="component" value="Chromosome"/>
</dbReference>
<evidence type="ECO:0000256" key="5">
    <source>
        <dbReference type="PROSITE-ProRule" id="PRU01091"/>
    </source>
</evidence>
<feature type="domain" description="OmpR/PhoB-type" evidence="7">
    <location>
        <begin position="124"/>
        <end position="224"/>
    </location>
</feature>
<dbReference type="EMBL" id="CP083239">
    <property type="protein sequence ID" value="UOK72760.1"/>
    <property type="molecule type" value="Genomic_DNA"/>
</dbReference>
<dbReference type="InterPro" id="IPR001867">
    <property type="entry name" value="OmpR/PhoB-type_DNA-bd"/>
</dbReference>
<organism evidence="8 9">
    <name type="scientific">Ancylobacter polymorphus</name>
    <dbReference type="NCBI Taxonomy" id="223390"/>
    <lineage>
        <taxon>Bacteria</taxon>
        <taxon>Pseudomonadati</taxon>
        <taxon>Pseudomonadota</taxon>
        <taxon>Alphaproteobacteria</taxon>
        <taxon>Hyphomicrobiales</taxon>
        <taxon>Xanthobacteraceae</taxon>
        <taxon>Ancylobacter</taxon>
    </lineage>
</organism>
<keyword evidence="3" id="KW-0804">Transcription</keyword>
<dbReference type="Gene3D" id="1.10.10.10">
    <property type="entry name" value="Winged helix-like DNA-binding domain superfamily/Winged helix DNA-binding domain"/>
    <property type="match status" value="1"/>
</dbReference>
<dbReference type="PANTHER" id="PTHR48111:SF67">
    <property type="entry name" value="TRANSCRIPTIONAL REGULATORY PROTEIN TCTD"/>
    <property type="match status" value="1"/>
</dbReference>
<accession>A0A9E7A3X2</accession>
<dbReference type="PROSITE" id="PS51755">
    <property type="entry name" value="OMPR_PHOB"/>
    <property type="match status" value="1"/>
</dbReference>
<evidence type="ECO:0000256" key="1">
    <source>
        <dbReference type="ARBA" id="ARBA00023015"/>
    </source>
</evidence>
<dbReference type="GO" id="GO:0000156">
    <property type="term" value="F:phosphorelay response regulator activity"/>
    <property type="evidence" value="ECO:0007669"/>
    <property type="project" value="TreeGrafter"/>
</dbReference>
<keyword evidence="4" id="KW-0597">Phosphoprotein</keyword>
<feature type="DNA-binding region" description="OmpR/PhoB-type" evidence="5">
    <location>
        <begin position="124"/>
        <end position="224"/>
    </location>
</feature>
<evidence type="ECO:0000259" key="6">
    <source>
        <dbReference type="PROSITE" id="PS50110"/>
    </source>
</evidence>
<gene>
    <name evidence="8" type="ORF">K9D25_08700</name>
</gene>
<evidence type="ECO:0000256" key="3">
    <source>
        <dbReference type="ARBA" id="ARBA00023163"/>
    </source>
</evidence>
<dbReference type="InterPro" id="IPR039420">
    <property type="entry name" value="WalR-like"/>
</dbReference>
<dbReference type="CDD" id="cd00383">
    <property type="entry name" value="trans_reg_C"/>
    <property type="match status" value="1"/>
</dbReference>
<dbReference type="GO" id="GO:0032993">
    <property type="term" value="C:protein-DNA complex"/>
    <property type="evidence" value="ECO:0007669"/>
    <property type="project" value="TreeGrafter"/>
</dbReference>
<keyword evidence="1" id="KW-0805">Transcription regulation</keyword>
<name>A0A9E7A3X2_9HYPH</name>
<feature type="modified residue" description="4-aspartylphosphate" evidence="4">
    <location>
        <position position="56"/>
    </location>
</feature>
<evidence type="ECO:0000259" key="7">
    <source>
        <dbReference type="PROSITE" id="PS51755"/>
    </source>
</evidence>
<reference evidence="8" key="1">
    <citation type="submission" date="2021-09" db="EMBL/GenBank/DDBJ databases">
        <title>Network and meta-omics reveal the key degrader and cooperation patterns in an efficient 1,4-dioxane-degrading microbial community.</title>
        <authorList>
            <person name="Dai C."/>
        </authorList>
    </citation>
    <scope>NUCLEOTIDE SEQUENCE</scope>
    <source>
        <strain evidence="8">ZM13</strain>
    </source>
</reference>
<dbReference type="PROSITE" id="PS50110">
    <property type="entry name" value="RESPONSE_REGULATORY"/>
    <property type="match status" value="1"/>
</dbReference>
<dbReference type="GO" id="GO:0000976">
    <property type="term" value="F:transcription cis-regulatory region binding"/>
    <property type="evidence" value="ECO:0007669"/>
    <property type="project" value="TreeGrafter"/>
</dbReference>
<evidence type="ECO:0000313" key="8">
    <source>
        <dbReference type="EMBL" id="UOK72760.1"/>
    </source>
</evidence>
<dbReference type="InterPro" id="IPR001789">
    <property type="entry name" value="Sig_transdc_resp-reg_receiver"/>
</dbReference>
<dbReference type="GO" id="GO:0005829">
    <property type="term" value="C:cytosol"/>
    <property type="evidence" value="ECO:0007669"/>
    <property type="project" value="TreeGrafter"/>
</dbReference>
<protein>
    <submittedName>
        <fullName evidence="8">Response regulator transcription factor</fullName>
    </submittedName>
</protein>
<dbReference type="SMART" id="SM00862">
    <property type="entry name" value="Trans_reg_C"/>
    <property type="match status" value="1"/>
</dbReference>
<sequence length="224" mass="25563">MYVIVDDRSIVAESYVSSFSREGFSSFGLNEDEFKGWIESASENDIAAVEGFLLGDFERRPTYPEMIRSHSAAPILALSDQKSLAQTLELFTAGIDDVVRKPVHVREIVARTDAIWRRVNANTAPAAAREDRLKVFFDGRDPEIDGAPLPLPRRERHMLEYLVKNARRRVTKTQIFNTIYGIFNDDVDESVVEGHMSKLRKKLRMKLGYDVIDAKRYLGYQFVG</sequence>
<dbReference type="AlphaFoldDB" id="A0A9E7A3X2"/>
<keyword evidence="2 5" id="KW-0238">DNA-binding</keyword>
<feature type="domain" description="Response regulatory" evidence="6">
    <location>
        <begin position="1"/>
        <end position="116"/>
    </location>
</feature>
<dbReference type="PANTHER" id="PTHR48111">
    <property type="entry name" value="REGULATOR OF RPOS"/>
    <property type="match status" value="1"/>
</dbReference>
<evidence type="ECO:0000256" key="4">
    <source>
        <dbReference type="PROSITE-ProRule" id="PRU00169"/>
    </source>
</evidence>
<proteinExistence type="predicted"/>
<dbReference type="InterPro" id="IPR011006">
    <property type="entry name" value="CheY-like_superfamily"/>
</dbReference>
<dbReference type="InterPro" id="IPR036388">
    <property type="entry name" value="WH-like_DNA-bd_sf"/>
</dbReference>
<dbReference type="SUPFAM" id="SSF46894">
    <property type="entry name" value="C-terminal effector domain of the bipartite response regulators"/>
    <property type="match status" value="1"/>
</dbReference>
<dbReference type="KEGG" id="apol:K9D25_08700"/>
<dbReference type="Pfam" id="PF00486">
    <property type="entry name" value="Trans_reg_C"/>
    <property type="match status" value="1"/>
</dbReference>
<dbReference type="Gene3D" id="3.40.50.2300">
    <property type="match status" value="1"/>
</dbReference>
<dbReference type="RefSeq" id="WP_244450457.1">
    <property type="nucleotide sequence ID" value="NZ_CP083239.1"/>
</dbReference>
<evidence type="ECO:0000313" key="9">
    <source>
        <dbReference type="Proteomes" id="UP000831684"/>
    </source>
</evidence>